<organism evidence="1 2">
    <name type="scientific">Tanacetum coccineum</name>
    <dbReference type="NCBI Taxonomy" id="301880"/>
    <lineage>
        <taxon>Eukaryota</taxon>
        <taxon>Viridiplantae</taxon>
        <taxon>Streptophyta</taxon>
        <taxon>Embryophyta</taxon>
        <taxon>Tracheophyta</taxon>
        <taxon>Spermatophyta</taxon>
        <taxon>Magnoliopsida</taxon>
        <taxon>eudicotyledons</taxon>
        <taxon>Gunneridae</taxon>
        <taxon>Pentapetalae</taxon>
        <taxon>asterids</taxon>
        <taxon>campanulids</taxon>
        <taxon>Asterales</taxon>
        <taxon>Asteraceae</taxon>
        <taxon>Asteroideae</taxon>
        <taxon>Anthemideae</taxon>
        <taxon>Anthemidinae</taxon>
        <taxon>Tanacetum</taxon>
    </lineage>
</organism>
<reference evidence="1" key="2">
    <citation type="submission" date="2022-01" db="EMBL/GenBank/DDBJ databases">
        <authorList>
            <person name="Yamashiro T."/>
            <person name="Shiraishi A."/>
            <person name="Satake H."/>
            <person name="Nakayama K."/>
        </authorList>
    </citation>
    <scope>NUCLEOTIDE SEQUENCE</scope>
</reference>
<dbReference type="EMBL" id="BQNB010009987">
    <property type="protein sequence ID" value="GJS71177.1"/>
    <property type="molecule type" value="Genomic_DNA"/>
</dbReference>
<evidence type="ECO:0000313" key="1">
    <source>
        <dbReference type="EMBL" id="GJS71177.1"/>
    </source>
</evidence>
<gene>
    <name evidence="1" type="ORF">Tco_0704018</name>
</gene>
<proteinExistence type="predicted"/>
<accession>A0ABQ4Y1B1</accession>
<dbReference type="Proteomes" id="UP001151760">
    <property type="component" value="Unassembled WGS sequence"/>
</dbReference>
<keyword evidence="2" id="KW-1185">Reference proteome</keyword>
<evidence type="ECO:0000313" key="2">
    <source>
        <dbReference type="Proteomes" id="UP001151760"/>
    </source>
</evidence>
<reference evidence="1" key="1">
    <citation type="journal article" date="2022" name="Int. J. Mol. Sci.">
        <title>Draft Genome of Tanacetum Coccineum: Genomic Comparison of Closely Related Tanacetum-Family Plants.</title>
        <authorList>
            <person name="Yamashiro T."/>
            <person name="Shiraishi A."/>
            <person name="Nakayama K."/>
            <person name="Satake H."/>
        </authorList>
    </citation>
    <scope>NUCLEOTIDE SEQUENCE</scope>
</reference>
<comment type="caution">
    <text evidence="1">The sequence shown here is derived from an EMBL/GenBank/DDBJ whole genome shotgun (WGS) entry which is preliminary data.</text>
</comment>
<name>A0ABQ4Y1B1_9ASTR</name>
<sequence>MTPHQKLKEKKIGKEDKVDLNIKYLKYSLAEDSPASILQALRISSSIDEVFSTWMTFRGNTPDLGSFGEETDEIMDLHQDLPRSIVLRAWRRRRKHKATPS</sequence>
<protein>
    <submittedName>
        <fullName evidence="1">Uncharacterized protein</fullName>
    </submittedName>
</protein>